<dbReference type="Proteomes" id="UP000189701">
    <property type="component" value="Unplaced"/>
</dbReference>
<dbReference type="GeneID" id="104219774"/>
<reference evidence="2" key="2">
    <citation type="submission" date="2025-08" db="UniProtKB">
        <authorList>
            <consortium name="RefSeq"/>
        </authorList>
    </citation>
    <scope>IDENTIFICATION</scope>
    <source>
        <tissue evidence="2">Leaf</tissue>
    </source>
</reference>
<evidence type="ECO:0000313" key="2">
    <source>
        <dbReference type="RefSeq" id="XP_009768806.1"/>
    </source>
</evidence>
<organism evidence="1 2">
    <name type="scientific">Nicotiana sylvestris</name>
    <name type="common">Wood tobacco</name>
    <name type="synonym">South American tobacco</name>
    <dbReference type="NCBI Taxonomy" id="4096"/>
    <lineage>
        <taxon>Eukaryota</taxon>
        <taxon>Viridiplantae</taxon>
        <taxon>Streptophyta</taxon>
        <taxon>Embryophyta</taxon>
        <taxon>Tracheophyta</taxon>
        <taxon>Spermatophyta</taxon>
        <taxon>Magnoliopsida</taxon>
        <taxon>eudicotyledons</taxon>
        <taxon>Gunneridae</taxon>
        <taxon>Pentapetalae</taxon>
        <taxon>asterids</taxon>
        <taxon>lamiids</taxon>
        <taxon>Solanales</taxon>
        <taxon>Solanaceae</taxon>
        <taxon>Nicotianoideae</taxon>
        <taxon>Nicotianeae</taxon>
        <taxon>Nicotiana</taxon>
    </lineage>
</organism>
<dbReference type="AlphaFoldDB" id="A0A1U7VV13"/>
<protein>
    <submittedName>
        <fullName evidence="2">Uncharacterized protein LOC104219774</fullName>
    </submittedName>
</protein>
<dbReference type="RefSeq" id="XP_009768806.1">
    <property type="nucleotide sequence ID" value="XM_009770504.1"/>
</dbReference>
<accession>A0A1U7VV13</accession>
<reference evidence="1" key="1">
    <citation type="journal article" date="2013" name="Genome Biol.">
        <title>Reference genomes and transcriptomes of Nicotiana sylvestris and Nicotiana tomentosiformis.</title>
        <authorList>
            <person name="Sierro N."/>
            <person name="Battey J.N."/>
            <person name="Ouadi S."/>
            <person name="Bovet L."/>
            <person name="Goepfert S."/>
            <person name="Bakaher N."/>
            <person name="Peitsch M.C."/>
            <person name="Ivanov N.V."/>
        </authorList>
    </citation>
    <scope>NUCLEOTIDE SEQUENCE [LARGE SCALE GENOMIC DNA]</scope>
</reference>
<dbReference type="KEGG" id="nsy:104219774"/>
<name>A0A1U7VV13_NICSY</name>
<evidence type="ECO:0000313" key="1">
    <source>
        <dbReference type="Proteomes" id="UP000189701"/>
    </source>
</evidence>
<proteinExistence type="predicted"/>
<keyword evidence="1" id="KW-1185">Reference proteome</keyword>
<gene>
    <name evidence="2" type="primary">LOC104219774</name>
</gene>
<sequence length="103" mass="11863">MTKRTAKAQDLVDQLSCEEFRKAVEDIIRRFQEELIHERKELLEQQKVFDVRFAQKVYAAGTSQVSLLMLAMETKSENLVCGKPVQVVDESPKVQVHILNSLM</sequence>